<dbReference type="PATRIC" id="fig|271.14.peg.1855"/>
<dbReference type="Pfam" id="PF09084">
    <property type="entry name" value="NMT1"/>
    <property type="match status" value="1"/>
</dbReference>
<gene>
    <name evidence="5" type="ORF">BVI061214_01786</name>
</gene>
<dbReference type="Proteomes" id="UP000037685">
    <property type="component" value="Unassembled WGS sequence"/>
</dbReference>
<evidence type="ECO:0000256" key="1">
    <source>
        <dbReference type="ARBA" id="ARBA00004418"/>
    </source>
</evidence>
<dbReference type="PANTHER" id="PTHR30024:SF47">
    <property type="entry name" value="TAURINE-BINDING PERIPLASMIC PROTEIN"/>
    <property type="match status" value="1"/>
</dbReference>
<dbReference type="SUPFAM" id="SSF53850">
    <property type="entry name" value="Periplasmic binding protein-like II"/>
    <property type="match status" value="1"/>
</dbReference>
<evidence type="ECO:0000256" key="3">
    <source>
        <dbReference type="ARBA" id="ARBA00022729"/>
    </source>
</evidence>
<dbReference type="GO" id="GO:0042597">
    <property type="term" value="C:periplasmic space"/>
    <property type="evidence" value="ECO:0007669"/>
    <property type="project" value="UniProtKB-SubCell"/>
</dbReference>
<comment type="caution">
    <text evidence="5">The sequence shown here is derived from an EMBL/GenBank/DDBJ whole genome shotgun (WGS) entry which is preliminary data.</text>
</comment>
<protein>
    <submittedName>
        <fullName evidence="5">Putative thiamine biosynthesis protein</fullName>
    </submittedName>
</protein>
<keyword evidence="3" id="KW-0732">Signal</keyword>
<sequence length="338" mass="36824">MKLIKHYDGMECCLDRRRVVQGLTGLALGGLGLAQRGKRRLRLAFCSQLLCIVPYEVALRRGYFAEEGLEVELVYARGGSQALQFLVGRAVDYAATSLDAALQAYQQGAPILRFCSTGRLPLFALAAGPKSAIKGLKDLEGKAVGVSALGNADHVLLVYLLKKAGVDPKRVQYATLGPNLYEALKAGHVEAGMVQEPALTLLKEAGGRELVNLMDLKQARAYLGGPYEFMGVAVRREERQGRLEEMRAMARALEKALRFIHAANARLIADTLPKALIAGGDEERLRGVIERYRKDLYPTGVRIDLEAARRVAESQVEAGLLPPSFRVEGLLDLEVLGA</sequence>
<dbReference type="EMBL" id="LHCI01000106">
    <property type="protein sequence ID" value="KOX90592.1"/>
    <property type="molecule type" value="Genomic_DNA"/>
</dbReference>
<evidence type="ECO:0000259" key="4">
    <source>
        <dbReference type="Pfam" id="PF09084"/>
    </source>
</evidence>
<name>A0A0M9AF06_THEAQ</name>
<dbReference type="PANTHER" id="PTHR30024">
    <property type="entry name" value="ALIPHATIC SULFONATES-BINDING PROTEIN-RELATED"/>
    <property type="match status" value="1"/>
</dbReference>
<dbReference type="InterPro" id="IPR015168">
    <property type="entry name" value="SsuA/THI5"/>
</dbReference>
<feature type="domain" description="SsuA/THI5-like" evidence="4">
    <location>
        <begin position="54"/>
        <end position="261"/>
    </location>
</feature>
<proteinExistence type="inferred from homology"/>
<reference evidence="5 6" key="1">
    <citation type="submission" date="2015-07" db="EMBL/GenBank/DDBJ databases">
        <authorList>
            <person name="Noorani M."/>
        </authorList>
    </citation>
    <scope>NUCLEOTIDE SEQUENCE [LARGE SCALE GENOMIC DNA]</scope>
    <source>
        <strain evidence="6">ATCC 25104 / DSM 625 / JCM 10724 / NBRC 103206 / NCIMB 11243 / YT-1</strain>
    </source>
</reference>
<comment type="similarity">
    <text evidence="2">Belongs to the bacterial solute-binding protein SsuA/TauA family.</text>
</comment>
<comment type="subcellular location">
    <subcellularLocation>
        <location evidence="1">Periplasm</location>
    </subcellularLocation>
</comment>
<dbReference type="AlphaFoldDB" id="A0A0M9AF06"/>
<accession>A0A0M9AF06</accession>
<organism evidence="5 6">
    <name type="scientific">Thermus aquaticus</name>
    <dbReference type="NCBI Taxonomy" id="271"/>
    <lineage>
        <taxon>Bacteria</taxon>
        <taxon>Thermotogati</taxon>
        <taxon>Deinococcota</taxon>
        <taxon>Deinococci</taxon>
        <taxon>Thermales</taxon>
        <taxon>Thermaceae</taxon>
        <taxon>Thermus</taxon>
    </lineage>
</organism>
<evidence type="ECO:0000313" key="6">
    <source>
        <dbReference type="Proteomes" id="UP000037685"/>
    </source>
</evidence>
<dbReference type="Gene3D" id="3.40.190.10">
    <property type="entry name" value="Periplasmic binding protein-like II"/>
    <property type="match status" value="2"/>
</dbReference>
<evidence type="ECO:0000256" key="2">
    <source>
        <dbReference type="ARBA" id="ARBA00010742"/>
    </source>
</evidence>
<evidence type="ECO:0000313" key="5">
    <source>
        <dbReference type="EMBL" id="KOX90592.1"/>
    </source>
</evidence>